<name>A0AAQ3NDR2_VIGMU</name>
<evidence type="ECO:0000256" key="4">
    <source>
        <dbReference type="ARBA" id="ARBA00023136"/>
    </source>
</evidence>
<proteinExistence type="predicted"/>
<dbReference type="AlphaFoldDB" id="A0AAQ3NDR2"/>
<accession>A0AAQ3NDR2</accession>
<evidence type="ECO:0000256" key="2">
    <source>
        <dbReference type="ARBA" id="ARBA00022692"/>
    </source>
</evidence>
<keyword evidence="6" id="KW-1185">Reference proteome</keyword>
<dbReference type="SUPFAM" id="SSF90123">
    <property type="entry name" value="ABC transporter transmembrane region"/>
    <property type="match status" value="1"/>
</dbReference>
<dbReference type="GO" id="GO:0016020">
    <property type="term" value="C:membrane"/>
    <property type="evidence" value="ECO:0007669"/>
    <property type="project" value="UniProtKB-SubCell"/>
</dbReference>
<keyword evidence="4" id="KW-0472">Membrane</keyword>
<reference evidence="5 6" key="1">
    <citation type="journal article" date="2023" name="Life. Sci Alliance">
        <title>Evolutionary insights into 3D genome organization and epigenetic landscape of Vigna mungo.</title>
        <authorList>
            <person name="Junaid A."/>
            <person name="Singh B."/>
            <person name="Bhatia S."/>
        </authorList>
    </citation>
    <scope>NUCLEOTIDE SEQUENCE [LARGE SCALE GENOMIC DNA]</scope>
    <source>
        <strain evidence="5">Urdbean</strain>
    </source>
</reference>
<evidence type="ECO:0000313" key="5">
    <source>
        <dbReference type="EMBL" id="WVZ07940.1"/>
    </source>
</evidence>
<keyword evidence="2" id="KW-0812">Transmembrane</keyword>
<keyword evidence="3" id="KW-1133">Transmembrane helix</keyword>
<dbReference type="Proteomes" id="UP001374535">
    <property type="component" value="Chromosome 6"/>
</dbReference>
<comment type="subcellular location">
    <subcellularLocation>
        <location evidence="1">Membrane</location>
        <topology evidence="1">Multi-pass membrane protein</topology>
    </subcellularLocation>
</comment>
<dbReference type="GO" id="GO:0015421">
    <property type="term" value="F:ABC-type oligopeptide transporter activity"/>
    <property type="evidence" value="ECO:0007669"/>
    <property type="project" value="TreeGrafter"/>
</dbReference>
<dbReference type="PANTHER" id="PTHR43394">
    <property type="entry name" value="ATP-DEPENDENT PERMEASE MDL1, MITOCHONDRIAL"/>
    <property type="match status" value="1"/>
</dbReference>
<evidence type="ECO:0000313" key="6">
    <source>
        <dbReference type="Proteomes" id="UP001374535"/>
    </source>
</evidence>
<protein>
    <submittedName>
        <fullName evidence="5">Uncharacterized protein</fullName>
    </submittedName>
</protein>
<evidence type="ECO:0000256" key="3">
    <source>
        <dbReference type="ARBA" id="ARBA00022989"/>
    </source>
</evidence>
<evidence type="ECO:0000256" key="1">
    <source>
        <dbReference type="ARBA" id="ARBA00004141"/>
    </source>
</evidence>
<dbReference type="Gene3D" id="1.20.1560.10">
    <property type="entry name" value="ABC transporter type 1, transmembrane domain"/>
    <property type="match status" value="1"/>
</dbReference>
<gene>
    <name evidence="5" type="ORF">V8G54_021286</name>
</gene>
<organism evidence="5 6">
    <name type="scientific">Vigna mungo</name>
    <name type="common">Black gram</name>
    <name type="synonym">Phaseolus mungo</name>
    <dbReference type="NCBI Taxonomy" id="3915"/>
    <lineage>
        <taxon>Eukaryota</taxon>
        <taxon>Viridiplantae</taxon>
        <taxon>Streptophyta</taxon>
        <taxon>Embryophyta</taxon>
        <taxon>Tracheophyta</taxon>
        <taxon>Spermatophyta</taxon>
        <taxon>Magnoliopsida</taxon>
        <taxon>eudicotyledons</taxon>
        <taxon>Gunneridae</taxon>
        <taxon>Pentapetalae</taxon>
        <taxon>rosids</taxon>
        <taxon>fabids</taxon>
        <taxon>Fabales</taxon>
        <taxon>Fabaceae</taxon>
        <taxon>Papilionoideae</taxon>
        <taxon>50 kb inversion clade</taxon>
        <taxon>NPAAA clade</taxon>
        <taxon>indigoferoid/millettioid clade</taxon>
        <taxon>Phaseoleae</taxon>
        <taxon>Vigna</taxon>
    </lineage>
</organism>
<dbReference type="PANTHER" id="PTHR43394:SF19">
    <property type="entry name" value="ABC TRANSPORTER B FAMILY"/>
    <property type="match status" value="1"/>
</dbReference>
<dbReference type="GO" id="GO:0005524">
    <property type="term" value="F:ATP binding"/>
    <property type="evidence" value="ECO:0007669"/>
    <property type="project" value="InterPro"/>
</dbReference>
<dbReference type="EMBL" id="CP144695">
    <property type="protein sequence ID" value="WVZ07940.1"/>
    <property type="molecule type" value="Genomic_DNA"/>
</dbReference>
<dbReference type="InterPro" id="IPR039421">
    <property type="entry name" value="Type_1_exporter"/>
</dbReference>
<dbReference type="InterPro" id="IPR036640">
    <property type="entry name" value="ABC1_TM_sf"/>
</dbReference>
<sequence length="241" mass="27713">MASGFWDLIFSSLYRFMQAGRRNQTLETIEYREKLDGIGAPDLWEFRFRCNTSHHRCCLATTAAMVAFGVVDTTEMCNQLRQAQRRKSLRERCRHVPPSSPTCVDHVPSSSETIIFAVLLVGLSVLRSHVTVEQLTKYVLYCEWLIYATWRMTNSLTSLLQSIGASEQIFQLINLLPSDQFLAKGKLAGHIQFANVSFYYPARTMVVVRKQSEAHKSNNWQWESARREKDYIVGVCGKQLY</sequence>